<keyword evidence="2" id="KW-1185">Reference proteome</keyword>
<organism evidence="1 2">
    <name type="scientific">Pseudonocardia xinjiangensis</name>
    <dbReference type="NCBI Taxonomy" id="75289"/>
    <lineage>
        <taxon>Bacteria</taxon>
        <taxon>Bacillati</taxon>
        <taxon>Actinomycetota</taxon>
        <taxon>Actinomycetes</taxon>
        <taxon>Pseudonocardiales</taxon>
        <taxon>Pseudonocardiaceae</taxon>
        <taxon>Pseudonocardia</taxon>
    </lineage>
</organism>
<dbReference type="Pfam" id="PF13561">
    <property type="entry name" value="adh_short_C2"/>
    <property type="match status" value="1"/>
</dbReference>
<comment type="caution">
    <text evidence="1">The sequence shown here is derived from an EMBL/GenBank/DDBJ whole genome shotgun (WGS) entry which is preliminary data.</text>
</comment>
<name>A0ABX1RQD8_9PSEU</name>
<dbReference type="RefSeq" id="WP_169399348.1">
    <property type="nucleotide sequence ID" value="NZ_BAAAJH010000023.1"/>
</dbReference>
<evidence type="ECO:0000313" key="1">
    <source>
        <dbReference type="EMBL" id="NMH81305.1"/>
    </source>
</evidence>
<dbReference type="InterPro" id="IPR002347">
    <property type="entry name" value="SDR_fam"/>
</dbReference>
<accession>A0ABX1RQD8</accession>
<gene>
    <name evidence="1" type="ORF">HF577_29960</name>
</gene>
<dbReference type="Proteomes" id="UP001296706">
    <property type="component" value="Unassembled WGS sequence"/>
</dbReference>
<dbReference type="Gene3D" id="3.40.50.720">
    <property type="entry name" value="NAD(P)-binding Rossmann-like Domain"/>
    <property type="match status" value="1"/>
</dbReference>
<proteinExistence type="predicted"/>
<evidence type="ECO:0000313" key="2">
    <source>
        <dbReference type="Proteomes" id="UP001296706"/>
    </source>
</evidence>
<dbReference type="SUPFAM" id="SSF51735">
    <property type="entry name" value="NAD(P)-binding Rossmann-fold domains"/>
    <property type="match status" value="1"/>
</dbReference>
<protein>
    <submittedName>
        <fullName evidence="1">SDR family oxidoreductase</fullName>
    </submittedName>
</protein>
<dbReference type="InterPro" id="IPR036291">
    <property type="entry name" value="NAD(P)-bd_dom_sf"/>
</dbReference>
<sequence>MPFSARGSGLPDSLPVLVLRFNAVCPTGVSGTGLDNSPGGEVIAAANERVRSACLNAFDIQTVQTIDVSNALLYLASDESRFVTGTAMSVDAGLVKL</sequence>
<dbReference type="EMBL" id="JAAXKY010000140">
    <property type="protein sequence ID" value="NMH81305.1"/>
    <property type="molecule type" value="Genomic_DNA"/>
</dbReference>
<reference evidence="1 2" key="1">
    <citation type="submission" date="2020-04" db="EMBL/GenBank/DDBJ databases">
        <authorList>
            <person name="Klaysubun C."/>
            <person name="Duangmal K."/>
            <person name="Lipun K."/>
        </authorList>
    </citation>
    <scope>NUCLEOTIDE SEQUENCE [LARGE SCALE GENOMIC DNA]</scope>
    <source>
        <strain evidence="1 2">JCM 11839</strain>
    </source>
</reference>